<dbReference type="Gene3D" id="1.10.630.10">
    <property type="entry name" value="Cytochrome P450"/>
    <property type="match status" value="1"/>
</dbReference>
<evidence type="ECO:0000256" key="1">
    <source>
        <dbReference type="ARBA" id="ARBA00010617"/>
    </source>
</evidence>
<protein>
    <submittedName>
        <fullName evidence="2">Cytochrome P450</fullName>
    </submittedName>
</protein>
<accession>A0A4R2QW69</accession>
<proteinExistence type="inferred from homology"/>
<sequence length="94" mass="10172">MVSMTLSAEQRDSAVQELNEYLDELANKEIADPSDDLISSLVNRITAGELTRTEAAQLGVLLLVGGHETTANMIVLGTLALFEHPEQLATLRHA</sequence>
<keyword evidence="3" id="KW-1185">Reference proteome</keyword>
<reference evidence="2 3" key="1">
    <citation type="submission" date="2019-03" db="EMBL/GenBank/DDBJ databases">
        <title>Genomic Encyclopedia of Type Strains, Phase IV (KMG-IV): sequencing the most valuable type-strain genomes for metagenomic binning, comparative biology and taxonomic classification.</title>
        <authorList>
            <person name="Goeker M."/>
        </authorList>
    </citation>
    <scope>NUCLEOTIDE SEQUENCE [LARGE SCALE GENOMIC DNA]</scope>
    <source>
        <strain evidence="2 3">DSM 45765</strain>
    </source>
</reference>
<dbReference type="GO" id="GO:0004497">
    <property type="term" value="F:monooxygenase activity"/>
    <property type="evidence" value="ECO:0007669"/>
    <property type="project" value="InterPro"/>
</dbReference>
<dbReference type="GO" id="GO:0020037">
    <property type="term" value="F:heme binding"/>
    <property type="evidence" value="ECO:0007669"/>
    <property type="project" value="InterPro"/>
</dbReference>
<dbReference type="GO" id="GO:0016705">
    <property type="term" value="F:oxidoreductase activity, acting on paired donors, with incorporation or reduction of molecular oxygen"/>
    <property type="evidence" value="ECO:0007669"/>
    <property type="project" value="InterPro"/>
</dbReference>
<evidence type="ECO:0000313" key="3">
    <source>
        <dbReference type="Proteomes" id="UP000294911"/>
    </source>
</evidence>
<gene>
    <name evidence="2" type="ORF">EV191_10471</name>
</gene>
<organism evidence="2 3">
    <name type="scientific">Tamaricihabitans halophyticus</name>
    <dbReference type="NCBI Taxonomy" id="1262583"/>
    <lineage>
        <taxon>Bacteria</taxon>
        <taxon>Bacillati</taxon>
        <taxon>Actinomycetota</taxon>
        <taxon>Actinomycetes</taxon>
        <taxon>Pseudonocardiales</taxon>
        <taxon>Pseudonocardiaceae</taxon>
        <taxon>Tamaricihabitans</taxon>
    </lineage>
</organism>
<dbReference type="EMBL" id="SLXQ01000004">
    <property type="protein sequence ID" value="TCP53504.1"/>
    <property type="molecule type" value="Genomic_DNA"/>
</dbReference>
<comment type="caution">
    <text evidence="2">The sequence shown here is derived from an EMBL/GenBank/DDBJ whole genome shotgun (WGS) entry which is preliminary data.</text>
</comment>
<name>A0A4R2QW69_9PSEU</name>
<dbReference type="GO" id="GO:0005506">
    <property type="term" value="F:iron ion binding"/>
    <property type="evidence" value="ECO:0007669"/>
    <property type="project" value="InterPro"/>
</dbReference>
<dbReference type="Proteomes" id="UP000294911">
    <property type="component" value="Unassembled WGS sequence"/>
</dbReference>
<dbReference type="AlphaFoldDB" id="A0A4R2QW69"/>
<dbReference type="InterPro" id="IPR036396">
    <property type="entry name" value="Cyt_P450_sf"/>
</dbReference>
<dbReference type="PANTHER" id="PTHR46696:SF6">
    <property type="entry name" value="P450, PUTATIVE (EUROFUNG)-RELATED"/>
    <property type="match status" value="1"/>
</dbReference>
<evidence type="ECO:0000313" key="2">
    <source>
        <dbReference type="EMBL" id="TCP53504.1"/>
    </source>
</evidence>
<dbReference type="SUPFAM" id="SSF48264">
    <property type="entry name" value="Cytochrome P450"/>
    <property type="match status" value="1"/>
</dbReference>
<dbReference type="PANTHER" id="PTHR46696">
    <property type="entry name" value="P450, PUTATIVE (EUROFUNG)-RELATED"/>
    <property type="match status" value="1"/>
</dbReference>
<comment type="similarity">
    <text evidence="1">Belongs to the cytochrome P450 family.</text>
</comment>